<sequence length="238" mass="27280">MDAYSVELYKRYNIAPHVEACSNNATFIQKLAQGKLAASSFNKWLFDDRLFVQAGAYFVAQLYVRAEADPIIPEEAMAVIQHAYAVLGPEMAHFEAKCKERGVEMPKLPKIPTDPHEMVKTDPSAFYHLSSPNCRKYVEFVTKDVFQTPGLTASDLLYVFWITEAIYHRAFATAAASPIFQKTFQELDFVNWWGGRPFFKYVEEMAHQVQNLPYSDVTRKLLVKVTELENLFWSSAEQ</sequence>
<dbReference type="Gene3D" id="1.20.910.10">
    <property type="entry name" value="Heme oxygenase-like"/>
    <property type="match status" value="1"/>
</dbReference>
<dbReference type="Pfam" id="PF03070">
    <property type="entry name" value="TENA_THI-4"/>
    <property type="match status" value="1"/>
</dbReference>
<dbReference type="AlphaFoldDB" id="B6JYS4"/>
<dbReference type="EMBL" id="KE651168">
    <property type="protein sequence ID" value="EEB06692.1"/>
    <property type="molecule type" value="Genomic_DNA"/>
</dbReference>
<dbReference type="JaponicusDB" id="SJAG_01742"/>
<dbReference type="RefSeq" id="XP_002172985.1">
    <property type="nucleotide sequence ID" value="XM_002172949.2"/>
</dbReference>
<dbReference type="OrthoDB" id="5327683at2759"/>
<feature type="domain" description="Thiaminase-2/PQQC" evidence="1">
    <location>
        <begin position="25"/>
        <end position="110"/>
    </location>
</feature>
<accession>B6JYS4</accession>
<dbReference type="GO" id="GO:0006772">
    <property type="term" value="P:thiamine metabolic process"/>
    <property type="evidence" value="ECO:0007669"/>
    <property type="project" value="UniProtKB-ARBA"/>
</dbReference>
<dbReference type="Proteomes" id="UP000001744">
    <property type="component" value="Unassembled WGS sequence"/>
</dbReference>
<proteinExistence type="predicted"/>
<dbReference type="InterPro" id="IPR016084">
    <property type="entry name" value="Haem_Oase-like_multi-hlx"/>
</dbReference>
<keyword evidence="3" id="KW-1185">Reference proteome</keyword>
<dbReference type="OMA" id="SPACYEY"/>
<protein>
    <submittedName>
        <fullName evidence="2">TENA/THI domain-containing protein</fullName>
    </submittedName>
</protein>
<name>B6JYS4_SCHJY</name>
<evidence type="ECO:0000313" key="2">
    <source>
        <dbReference type="EMBL" id="EEB06692.1"/>
    </source>
</evidence>
<evidence type="ECO:0000259" key="1">
    <source>
        <dbReference type="Pfam" id="PF03070"/>
    </source>
</evidence>
<dbReference type="SUPFAM" id="SSF48613">
    <property type="entry name" value="Heme oxygenase-like"/>
    <property type="match status" value="1"/>
</dbReference>
<dbReference type="VEuPathDB" id="FungiDB:SJAG_01742"/>
<dbReference type="HOGENOM" id="CLU_1147760_0_0_1"/>
<dbReference type="STRING" id="402676.B6JYS4"/>
<dbReference type="eggNOG" id="ENOG502TGXA">
    <property type="taxonomic scope" value="Eukaryota"/>
</dbReference>
<gene>
    <name evidence="2" type="ORF">SJAG_01742</name>
</gene>
<dbReference type="InterPro" id="IPR004305">
    <property type="entry name" value="Thiaminase-2/PQQC"/>
</dbReference>
<reference evidence="2 3" key="1">
    <citation type="journal article" date="2011" name="Science">
        <title>Comparative functional genomics of the fission yeasts.</title>
        <authorList>
            <person name="Rhind N."/>
            <person name="Chen Z."/>
            <person name="Yassour M."/>
            <person name="Thompson D.A."/>
            <person name="Haas B.J."/>
            <person name="Habib N."/>
            <person name="Wapinski I."/>
            <person name="Roy S."/>
            <person name="Lin M.F."/>
            <person name="Heiman D.I."/>
            <person name="Young S.K."/>
            <person name="Furuya K."/>
            <person name="Guo Y."/>
            <person name="Pidoux A."/>
            <person name="Chen H.M."/>
            <person name="Robbertse B."/>
            <person name="Goldberg J.M."/>
            <person name="Aoki K."/>
            <person name="Bayne E.H."/>
            <person name="Berlin A.M."/>
            <person name="Desjardins C.A."/>
            <person name="Dobbs E."/>
            <person name="Dukaj L."/>
            <person name="Fan L."/>
            <person name="FitzGerald M.G."/>
            <person name="French C."/>
            <person name="Gujja S."/>
            <person name="Hansen K."/>
            <person name="Keifenheim D."/>
            <person name="Levin J.Z."/>
            <person name="Mosher R.A."/>
            <person name="Mueller C.A."/>
            <person name="Pfiffner J."/>
            <person name="Priest M."/>
            <person name="Russ C."/>
            <person name="Smialowska A."/>
            <person name="Swoboda P."/>
            <person name="Sykes S.M."/>
            <person name="Vaughn M."/>
            <person name="Vengrova S."/>
            <person name="Yoder R."/>
            <person name="Zeng Q."/>
            <person name="Allshire R."/>
            <person name="Baulcombe D."/>
            <person name="Birren B.W."/>
            <person name="Brown W."/>
            <person name="Ekwall K."/>
            <person name="Kellis M."/>
            <person name="Leatherwood J."/>
            <person name="Levin H."/>
            <person name="Margalit H."/>
            <person name="Martienssen R."/>
            <person name="Nieduszynski C.A."/>
            <person name="Spatafora J.W."/>
            <person name="Friedman N."/>
            <person name="Dalgaard J.Z."/>
            <person name="Baumann P."/>
            <person name="Niki H."/>
            <person name="Regev A."/>
            <person name="Nusbaum C."/>
        </authorList>
    </citation>
    <scope>NUCLEOTIDE SEQUENCE [LARGE SCALE GENOMIC DNA]</scope>
    <source>
        <strain evidence="3">yFS275 / FY16936</strain>
    </source>
</reference>
<dbReference type="CDD" id="cd19357">
    <property type="entry name" value="TenA_E_At3g16990-like"/>
    <property type="match status" value="1"/>
</dbReference>
<organism evidence="2 3">
    <name type="scientific">Schizosaccharomyces japonicus (strain yFS275 / FY16936)</name>
    <name type="common">Fission yeast</name>
    <dbReference type="NCBI Taxonomy" id="402676"/>
    <lineage>
        <taxon>Eukaryota</taxon>
        <taxon>Fungi</taxon>
        <taxon>Dikarya</taxon>
        <taxon>Ascomycota</taxon>
        <taxon>Taphrinomycotina</taxon>
        <taxon>Schizosaccharomycetes</taxon>
        <taxon>Schizosaccharomycetales</taxon>
        <taxon>Schizosaccharomycetaceae</taxon>
        <taxon>Schizosaccharomyces</taxon>
    </lineage>
</organism>
<evidence type="ECO:0000313" key="3">
    <source>
        <dbReference type="Proteomes" id="UP000001744"/>
    </source>
</evidence>
<dbReference type="GeneID" id="7049904"/>